<dbReference type="EMBL" id="ML976977">
    <property type="protein sequence ID" value="KAF1963292.1"/>
    <property type="molecule type" value="Genomic_DNA"/>
</dbReference>
<protein>
    <submittedName>
        <fullName evidence="1">Uncharacterized protein</fullName>
    </submittedName>
</protein>
<dbReference type="Proteomes" id="UP000800035">
    <property type="component" value="Unassembled WGS sequence"/>
</dbReference>
<reference evidence="1" key="1">
    <citation type="journal article" date="2020" name="Stud. Mycol.">
        <title>101 Dothideomycetes genomes: a test case for predicting lifestyles and emergence of pathogens.</title>
        <authorList>
            <person name="Haridas S."/>
            <person name="Albert R."/>
            <person name="Binder M."/>
            <person name="Bloem J."/>
            <person name="Labutti K."/>
            <person name="Salamov A."/>
            <person name="Andreopoulos B."/>
            <person name="Baker S."/>
            <person name="Barry K."/>
            <person name="Bills G."/>
            <person name="Bluhm B."/>
            <person name="Cannon C."/>
            <person name="Castanera R."/>
            <person name="Culley D."/>
            <person name="Daum C."/>
            <person name="Ezra D."/>
            <person name="Gonzalez J."/>
            <person name="Henrissat B."/>
            <person name="Kuo A."/>
            <person name="Liang C."/>
            <person name="Lipzen A."/>
            <person name="Lutzoni F."/>
            <person name="Magnuson J."/>
            <person name="Mondo S."/>
            <person name="Nolan M."/>
            <person name="Ohm R."/>
            <person name="Pangilinan J."/>
            <person name="Park H.-J."/>
            <person name="Ramirez L."/>
            <person name="Alfaro M."/>
            <person name="Sun H."/>
            <person name="Tritt A."/>
            <person name="Yoshinaga Y."/>
            <person name="Zwiers L.-H."/>
            <person name="Turgeon B."/>
            <person name="Goodwin S."/>
            <person name="Spatafora J."/>
            <person name="Crous P."/>
            <person name="Grigoriev I."/>
        </authorList>
    </citation>
    <scope>NUCLEOTIDE SEQUENCE</scope>
    <source>
        <strain evidence="1">CBS 675.92</strain>
    </source>
</reference>
<proteinExistence type="predicted"/>
<organism evidence="1 2">
    <name type="scientific">Byssothecium circinans</name>
    <dbReference type="NCBI Taxonomy" id="147558"/>
    <lineage>
        <taxon>Eukaryota</taxon>
        <taxon>Fungi</taxon>
        <taxon>Dikarya</taxon>
        <taxon>Ascomycota</taxon>
        <taxon>Pezizomycotina</taxon>
        <taxon>Dothideomycetes</taxon>
        <taxon>Pleosporomycetidae</taxon>
        <taxon>Pleosporales</taxon>
        <taxon>Massarineae</taxon>
        <taxon>Massarinaceae</taxon>
        <taxon>Byssothecium</taxon>
    </lineage>
</organism>
<sequence>MTAQPDAIAKYIVLEITLHAELPASEEDKLVSFLTQFHPRADGTNPHKLQAIKFNVSIAGRVLYTRYRYHLATGVPEDTSHKLSRFLTNPATLSTSEKTQLPFKVHSTERLLARAILGIRGVPNIEVSGRGRWKPGSKPLSRKRCGISQVKRLASVGGFVNGEYDHRATNPYPAEYMGAEMNIGEEADWQPTDCNTLLIGRFMDDNEDDTIKNAVAIAKGDGS</sequence>
<dbReference type="AlphaFoldDB" id="A0A6A5UHN8"/>
<evidence type="ECO:0000313" key="2">
    <source>
        <dbReference type="Proteomes" id="UP000800035"/>
    </source>
</evidence>
<accession>A0A6A5UHN8</accession>
<name>A0A6A5UHN8_9PLEO</name>
<dbReference type="OrthoDB" id="3798794at2759"/>
<gene>
    <name evidence="1" type="ORF">CC80DRAFT_556817</name>
</gene>
<keyword evidence="2" id="KW-1185">Reference proteome</keyword>
<evidence type="ECO:0000313" key="1">
    <source>
        <dbReference type="EMBL" id="KAF1963292.1"/>
    </source>
</evidence>